<dbReference type="PRINTS" id="PR00463">
    <property type="entry name" value="EP450I"/>
</dbReference>
<dbReference type="PROSITE" id="PS00086">
    <property type="entry name" value="CYTOCHROME_P450"/>
    <property type="match status" value="1"/>
</dbReference>
<dbReference type="SUPFAM" id="SSF48264">
    <property type="entry name" value="Cytochrome P450"/>
    <property type="match status" value="1"/>
</dbReference>
<dbReference type="InterPro" id="IPR001128">
    <property type="entry name" value="Cyt_P450"/>
</dbReference>
<organism evidence="18">
    <name type="scientific">Ostrinia furnacalis</name>
    <name type="common">Asian corn borer</name>
    <dbReference type="NCBI Taxonomy" id="93504"/>
    <lineage>
        <taxon>Eukaryota</taxon>
        <taxon>Metazoa</taxon>
        <taxon>Ecdysozoa</taxon>
        <taxon>Arthropoda</taxon>
        <taxon>Hexapoda</taxon>
        <taxon>Insecta</taxon>
        <taxon>Pterygota</taxon>
        <taxon>Neoptera</taxon>
        <taxon>Endopterygota</taxon>
        <taxon>Lepidoptera</taxon>
        <taxon>Glossata</taxon>
        <taxon>Ditrysia</taxon>
        <taxon>Pyraloidea</taxon>
        <taxon>Crambidae</taxon>
        <taxon>Pyraustinae</taxon>
        <taxon>Ostrinia</taxon>
    </lineage>
</organism>
<dbReference type="EMBL" id="MT039799">
    <property type="protein sequence ID" value="QPF77606.1"/>
    <property type="molecule type" value="mRNA"/>
</dbReference>
<dbReference type="GO" id="GO:0016712">
    <property type="term" value="F:oxidoreductase activity, acting on paired donors, with incorporation or reduction of molecular oxygen, reduced flavin or flavoprotein as one donor, and incorporation of one atom of oxygen"/>
    <property type="evidence" value="ECO:0007669"/>
    <property type="project" value="UniProtKB-EC"/>
</dbReference>
<evidence type="ECO:0000256" key="12">
    <source>
        <dbReference type="ARBA" id="ARBA00023004"/>
    </source>
</evidence>
<keyword evidence="14" id="KW-0472">Membrane</keyword>
<dbReference type="InterPro" id="IPR036396">
    <property type="entry name" value="Cyt_P450_sf"/>
</dbReference>
<evidence type="ECO:0000256" key="1">
    <source>
        <dbReference type="ARBA" id="ARBA00001971"/>
    </source>
</evidence>
<evidence type="ECO:0000256" key="2">
    <source>
        <dbReference type="ARBA" id="ARBA00003690"/>
    </source>
</evidence>
<comment type="similarity">
    <text evidence="5 17">Belongs to the cytochrome P450 family.</text>
</comment>
<dbReference type="PRINTS" id="PR00385">
    <property type="entry name" value="P450"/>
</dbReference>
<keyword evidence="9" id="KW-0256">Endoplasmic reticulum</keyword>
<evidence type="ECO:0000256" key="7">
    <source>
        <dbReference type="ARBA" id="ARBA00022617"/>
    </source>
</evidence>
<evidence type="ECO:0000256" key="15">
    <source>
        <dbReference type="ARBA" id="ARBA00047827"/>
    </source>
</evidence>
<comment type="cofactor">
    <cofactor evidence="1 16">
        <name>heme</name>
        <dbReference type="ChEBI" id="CHEBI:30413"/>
    </cofactor>
</comment>
<dbReference type="GO" id="GO:0020037">
    <property type="term" value="F:heme binding"/>
    <property type="evidence" value="ECO:0007669"/>
    <property type="project" value="InterPro"/>
</dbReference>
<evidence type="ECO:0000256" key="9">
    <source>
        <dbReference type="ARBA" id="ARBA00022824"/>
    </source>
</evidence>
<dbReference type="PANTHER" id="PTHR24292:SF84">
    <property type="entry name" value="CYTOCHROME P450 28A5-RELATED"/>
    <property type="match status" value="1"/>
</dbReference>
<proteinExistence type="evidence at transcript level"/>
<evidence type="ECO:0000256" key="8">
    <source>
        <dbReference type="ARBA" id="ARBA00022723"/>
    </source>
</evidence>
<dbReference type="CDD" id="cd11056">
    <property type="entry name" value="CYP6-like"/>
    <property type="match status" value="1"/>
</dbReference>
<accession>A0A7S9GM64</accession>
<sequence>MFALILLAVVLVVIYLYNTRTFSYWAKKGVKYEKPVVLFGNNSKNFLMQRSRSQMVEEWYWKYPDERAVGYYRSTTPELIVRDPELVKEVLISGFSHFYARGFHPYPKVIEPVMRNLFIVEGDLWKMLRQRMTPAFTSGKLKAMFPMIVERAEKLQIKALAASKSGAPIDARDLMARFTTDFIGCCGFGLDGNSLNEEDSDFRRLGFDVFNVTFRDFVVGVLKEVFPALCQNLKLFARVEDRIFNLVNQVQESRGYKPSGRGDFIDLLLEYKEKGPITIESIEKFLPDGTPEKVTMELDNVLVVAQVFLFFAAGFETSSSTTSYTLHQLAYNPEVQKKVQKEIDEVLAKHNNKLSYDAVKDMTYLDWAFRESMRMFPALGYLLRDCVRQYTFKNMDLTVDPGVKMLVPVTALHMDPKYWDNPKEFRPERHHPDEFTSKQKAVFFPFGEGPRNCIGTRLGQMQSLAGLAAILSRFSVEPAPGSVRFPQPDPTSDIVQSPKGGKLPLIFKDRKASAVNGF</sequence>
<evidence type="ECO:0000256" key="6">
    <source>
        <dbReference type="ARBA" id="ARBA00012109"/>
    </source>
</evidence>
<evidence type="ECO:0000256" key="4">
    <source>
        <dbReference type="ARBA" id="ARBA00004406"/>
    </source>
</evidence>
<keyword evidence="13 17" id="KW-0503">Monooxygenase</keyword>
<comment type="subcellular location">
    <subcellularLocation>
        <location evidence="4">Endoplasmic reticulum membrane</location>
        <topology evidence="4">Peripheral membrane protein</topology>
    </subcellularLocation>
    <subcellularLocation>
        <location evidence="3">Microsome membrane</location>
        <topology evidence="3">Peripheral membrane protein</topology>
    </subcellularLocation>
</comment>
<evidence type="ECO:0000256" key="10">
    <source>
        <dbReference type="ARBA" id="ARBA00022848"/>
    </source>
</evidence>
<dbReference type="Pfam" id="PF00067">
    <property type="entry name" value="p450"/>
    <property type="match status" value="1"/>
</dbReference>
<feature type="binding site" description="axial binding residue" evidence="16">
    <location>
        <position position="453"/>
    </location>
    <ligand>
        <name>heme</name>
        <dbReference type="ChEBI" id="CHEBI:30413"/>
    </ligand>
    <ligandPart>
        <name>Fe</name>
        <dbReference type="ChEBI" id="CHEBI:18248"/>
    </ligandPart>
</feature>
<keyword evidence="11 17" id="KW-0560">Oxidoreductase</keyword>
<protein>
    <recommendedName>
        <fullName evidence="6">unspecific monooxygenase</fullName>
        <ecNumber evidence="6">1.14.14.1</ecNumber>
    </recommendedName>
</protein>
<evidence type="ECO:0000256" key="13">
    <source>
        <dbReference type="ARBA" id="ARBA00023033"/>
    </source>
</evidence>
<dbReference type="PANTHER" id="PTHR24292">
    <property type="entry name" value="CYTOCHROME P450"/>
    <property type="match status" value="1"/>
</dbReference>
<dbReference type="GO" id="GO:0005506">
    <property type="term" value="F:iron ion binding"/>
    <property type="evidence" value="ECO:0007669"/>
    <property type="project" value="InterPro"/>
</dbReference>
<keyword evidence="12 16" id="KW-0408">Iron</keyword>
<evidence type="ECO:0000256" key="16">
    <source>
        <dbReference type="PIRSR" id="PIRSR602401-1"/>
    </source>
</evidence>
<dbReference type="FunFam" id="1.10.630.10:FF:000042">
    <property type="entry name" value="Cytochrome P450"/>
    <property type="match status" value="1"/>
</dbReference>
<evidence type="ECO:0000313" key="18">
    <source>
        <dbReference type="EMBL" id="QPF77606.1"/>
    </source>
</evidence>
<evidence type="ECO:0000256" key="3">
    <source>
        <dbReference type="ARBA" id="ARBA00004174"/>
    </source>
</evidence>
<evidence type="ECO:0000256" key="11">
    <source>
        <dbReference type="ARBA" id="ARBA00023002"/>
    </source>
</evidence>
<evidence type="ECO:0000256" key="17">
    <source>
        <dbReference type="RuleBase" id="RU000461"/>
    </source>
</evidence>
<dbReference type="EC" id="1.14.14.1" evidence="6"/>
<keyword evidence="7 16" id="KW-0349">Heme</keyword>
<keyword evidence="10" id="KW-0492">Microsome</keyword>
<reference evidence="18" key="1">
    <citation type="submission" date="2020-02" db="EMBL/GenBank/DDBJ databases">
        <title>Cloning of cDNAs encoding cytochrome P450 monooxygenases in the antennae of Ostrinia furnacalis.</title>
        <authorList>
            <person name="Liu S."/>
        </authorList>
    </citation>
    <scope>NUCLEOTIDE SEQUENCE</scope>
</reference>
<comment type="catalytic activity">
    <reaction evidence="15">
        <text>an organic molecule + reduced [NADPH--hemoprotein reductase] + O2 = an alcohol + oxidized [NADPH--hemoprotein reductase] + H2O + H(+)</text>
        <dbReference type="Rhea" id="RHEA:17149"/>
        <dbReference type="Rhea" id="RHEA-COMP:11964"/>
        <dbReference type="Rhea" id="RHEA-COMP:11965"/>
        <dbReference type="ChEBI" id="CHEBI:15377"/>
        <dbReference type="ChEBI" id="CHEBI:15378"/>
        <dbReference type="ChEBI" id="CHEBI:15379"/>
        <dbReference type="ChEBI" id="CHEBI:30879"/>
        <dbReference type="ChEBI" id="CHEBI:57618"/>
        <dbReference type="ChEBI" id="CHEBI:58210"/>
        <dbReference type="ChEBI" id="CHEBI:142491"/>
        <dbReference type="EC" id="1.14.14.1"/>
    </reaction>
</comment>
<dbReference type="InterPro" id="IPR002401">
    <property type="entry name" value="Cyt_P450_E_grp-I"/>
</dbReference>
<dbReference type="InterPro" id="IPR050476">
    <property type="entry name" value="Insect_CytP450_Detox"/>
</dbReference>
<evidence type="ECO:0000256" key="14">
    <source>
        <dbReference type="ARBA" id="ARBA00023136"/>
    </source>
</evidence>
<dbReference type="Gene3D" id="1.10.630.10">
    <property type="entry name" value="Cytochrome P450"/>
    <property type="match status" value="1"/>
</dbReference>
<name>A0A7S9GM64_OSTFU</name>
<evidence type="ECO:0000256" key="5">
    <source>
        <dbReference type="ARBA" id="ARBA00010617"/>
    </source>
</evidence>
<keyword evidence="8 16" id="KW-0479">Metal-binding</keyword>
<comment type="function">
    <text evidence="2">May be involved in the metabolism of insect hormones and in the breakdown of synthetic insecticides.</text>
</comment>
<dbReference type="InterPro" id="IPR017972">
    <property type="entry name" value="Cyt_P450_CS"/>
</dbReference>
<dbReference type="GO" id="GO:0005789">
    <property type="term" value="C:endoplasmic reticulum membrane"/>
    <property type="evidence" value="ECO:0007669"/>
    <property type="project" value="UniProtKB-SubCell"/>
</dbReference>
<dbReference type="AlphaFoldDB" id="A0A7S9GM64"/>